<dbReference type="EMBL" id="FWFK01000008">
    <property type="protein sequence ID" value="SLN72785.1"/>
    <property type="molecule type" value="Genomic_DNA"/>
</dbReference>
<name>A0A1X7A7S0_9RHOB</name>
<keyword evidence="1" id="KW-0812">Transmembrane</keyword>
<evidence type="ECO:0000256" key="1">
    <source>
        <dbReference type="SAM" id="Phobius"/>
    </source>
</evidence>
<keyword evidence="3" id="KW-1185">Reference proteome</keyword>
<evidence type="ECO:0000313" key="3">
    <source>
        <dbReference type="Proteomes" id="UP000193570"/>
    </source>
</evidence>
<evidence type="ECO:0000313" key="2">
    <source>
        <dbReference type="EMBL" id="SLN72785.1"/>
    </source>
</evidence>
<organism evidence="2 3">
    <name type="scientific">Roseivivax jejudonensis</name>
    <dbReference type="NCBI Taxonomy" id="1529041"/>
    <lineage>
        <taxon>Bacteria</taxon>
        <taxon>Pseudomonadati</taxon>
        <taxon>Pseudomonadota</taxon>
        <taxon>Alphaproteobacteria</taxon>
        <taxon>Rhodobacterales</taxon>
        <taxon>Roseobacteraceae</taxon>
        <taxon>Roseivivax</taxon>
    </lineage>
</organism>
<reference evidence="2 3" key="1">
    <citation type="submission" date="2017-03" db="EMBL/GenBank/DDBJ databases">
        <authorList>
            <person name="Afonso C.L."/>
            <person name="Miller P.J."/>
            <person name="Scott M.A."/>
            <person name="Spackman E."/>
            <person name="Goraichik I."/>
            <person name="Dimitrov K.M."/>
            <person name="Suarez D.L."/>
            <person name="Swayne D.E."/>
        </authorList>
    </citation>
    <scope>NUCLEOTIDE SEQUENCE [LARGE SCALE GENOMIC DNA]</scope>
    <source>
        <strain evidence="2 3">CECT 8625</strain>
    </source>
</reference>
<keyword evidence="1" id="KW-1133">Transmembrane helix</keyword>
<feature type="transmembrane region" description="Helical" evidence="1">
    <location>
        <begin position="91"/>
        <end position="110"/>
    </location>
</feature>
<gene>
    <name evidence="2" type="ORF">ROJ8625_03882</name>
</gene>
<dbReference type="RefSeq" id="WP_085793529.1">
    <property type="nucleotide sequence ID" value="NZ_FWFK01000008.1"/>
</dbReference>
<dbReference type="AlphaFoldDB" id="A0A1X7A7S0"/>
<keyword evidence="1" id="KW-0472">Membrane</keyword>
<protein>
    <recommendedName>
        <fullName evidence="4">Anti-sigma factor</fullName>
    </recommendedName>
</protein>
<sequence>MIAHDDTLLAAEAALGLLSADERRVADRRIADEPELRAEHALWQRYFAGMLAPLPEVTPPARVKSALEARLFDAPARSFWADMLAPENRRMLLLVVAAKIAVLAALAALLL</sequence>
<dbReference type="OrthoDB" id="7864234at2"/>
<proteinExistence type="predicted"/>
<evidence type="ECO:0008006" key="4">
    <source>
        <dbReference type="Google" id="ProtNLM"/>
    </source>
</evidence>
<dbReference type="Proteomes" id="UP000193570">
    <property type="component" value="Unassembled WGS sequence"/>
</dbReference>
<accession>A0A1X7A7S0</accession>